<dbReference type="Pfam" id="PF00593">
    <property type="entry name" value="TonB_dep_Rec_b-barrel"/>
    <property type="match status" value="1"/>
</dbReference>
<keyword evidence="7" id="KW-0406">Ion transport</keyword>
<evidence type="ECO:0000256" key="9">
    <source>
        <dbReference type="ARBA" id="ARBA00023136"/>
    </source>
</evidence>
<dbReference type="Proteomes" id="UP000024816">
    <property type="component" value="Unassembled WGS sequence"/>
</dbReference>
<organism evidence="17 18">
    <name type="scientific">Hyphomonas jannaschiana VP2</name>
    <dbReference type="NCBI Taxonomy" id="1280952"/>
    <lineage>
        <taxon>Bacteria</taxon>
        <taxon>Pseudomonadati</taxon>
        <taxon>Pseudomonadota</taxon>
        <taxon>Alphaproteobacteria</taxon>
        <taxon>Hyphomonadales</taxon>
        <taxon>Hyphomonadaceae</taxon>
        <taxon>Hyphomonas</taxon>
    </lineage>
</organism>
<dbReference type="PROSITE" id="PS52016">
    <property type="entry name" value="TONB_DEPENDENT_REC_3"/>
    <property type="match status" value="1"/>
</dbReference>
<comment type="subcellular location">
    <subcellularLocation>
        <location evidence="1 11">Cell outer membrane</location>
        <topology evidence="1 11">Multi-pass membrane protein</topology>
    </subcellularLocation>
</comment>
<dbReference type="eggNOG" id="COG4773">
    <property type="taxonomic scope" value="Bacteria"/>
</dbReference>
<keyword evidence="9 11" id="KW-0472">Membrane</keyword>
<keyword evidence="8 12" id="KW-0798">TonB box</keyword>
<dbReference type="Gene3D" id="2.170.130.10">
    <property type="entry name" value="TonB-dependent receptor, plug domain"/>
    <property type="match status" value="1"/>
</dbReference>
<dbReference type="GO" id="GO:0006826">
    <property type="term" value="P:iron ion transport"/>
    <property type="evidence" value="ECO:0007669"/>
    <property type="project" value="UniProtKB-KW"/>
</dbReference>
<feature type="domain" description="TonB-dependent receptor plug" evidence="16">
    <location>
        <begin position="64"/>
        <end position="172"/>
    </location>
</feature>
<dbReference type="GO" id="GO:0009279">
    <property type="term" value="C:cell outer membrane"/>
    <property type="evidence" value="ECO:0007669"/>
    <property type="project" value="UniProtKB-SubCell"/>
</dbReference>
<evidence type="ECO:0000256" key="3">
    <source>
        <dbReference type="ARBA" id="ARBA00022452"/>
    </source>
</evidence>
<feature type="region of interest" description="Disordered" evidence="13">
    <location>
        <begin position="22"/>
        <end position="46"/>
    </location>
</feature>
<dbReference type="PANTHER" id="PTHR32552">
    <property type="entry name" value="FERRICHROME IRON RECEPTOR-RELATED"/>
    <property type="match status" value="1"/>
</dbReference>
<sequence>MLAGASAAVLSLIQAPALAQEADAPNTATTEEAAPPAASTPAAESDKRLGVVQVTATRREQSILDVPLAVTAISPLEIERQGVADLRSLDNLSASFNMSSTQTESQGASLRIRGVGTTGNNIGLESAVGVFLDGVYLSRPGVALGDLVDLQQIEVLRGPQGTLFGRNTSAGALNITTKAPNLREMDGFANVTAGNLGLVNVQGGFSAPIVEDKLAVRLSGAYRTRDALAESTTGAESYTRDRWIVRGQALWQINPDASLRIIADYSEADEQCCDAPVTFDPLGDAGIYAAVGLPANGGVVESGFRAQKKGITNGEQFQNPFEQSGISATLEWDLGPADMTYIGAYRSFKAESIQHSDFVGLDVFQVGDNSTPFAAPDVQPSYDDIKTMTHELRFQGLAFDGRLDWLLGAYYSEEEIEERALMTLGGDYGRYVSALFVPSLGAATVATGFGGNIPAALGGVDPAGSYADNLYTQDAESLSIFTHNVFEITDGLNLTVGLRYVEETKDGAFDQLSASSPTCVNIANGLLAGAYPGSLAALAQSALGATCFPFATEADTAASAFLPLPRTFDDTFEDEELVYTVKIGARITDDVNFYAGLTHGFKSGGFNLDSTAAAGGADPRFDSEKIDALEAGLKGAFNDGRGRFDLAVFRQEMEDFQVLEFTGVQFQTFNVPKVVSNGFEFEVQNALTDRLSTNAAITYTDAYYPEDCAPGGYDPSNPVNRLCGFKLTNAPEWVGLLGLTWEDQMANGMGYFLTGNVRTESERRTSTQAVDDNGVPLEGDWQGENAKLNLRAGISSADDRWTFEVWGNNVFDESTKAVTFSIPLRGPARGVYLQEPATYGVTLRTRF</sequence>
<protein>
    <submittedName>
        <fullName evidence="17">TonB-dependent receptor</fullName>
    </submittedName>
</protein>
<dbReference type="STRING" id="1280952.HJA_07602"/>
<dbReference type="InterPro" id="IPR000531">
    <property type="entry name" value="Beta-barrel_TonB"/>
</dbReference>
<reference evidence="17 18" key="1">
    <citation type="journal article" date="2014" name="Antonie Van Leeuwenhoek">
        <title>Hyphomonas beringensis sp. nov. and Hyphomonas chukchiensis sp. nov., isolated from surface seawater of the Bering Sea and Chukchi Sea.</title>
        <authorList>
            <person name="Li C."/>
            <person name="Lai Q."/>
            <person name="Li G."/>
            <person name="Dong C."/>
            <person name="Wang J."/>
            <person name="Liao Y."/>
            <person name="Shao Z."/>
        </authorList>
    </citation>
    <scope>NUCLEOTIDE SEQUENCE [LARGE SCALE GENOMIC DNA]</scope>
    <source>
        <strain evidence="17 18">VP2</strain>
    </source>
</reference>
<evidence type="ECO:0000256" key="5">
    <source>
        <dbReference type="ARBA" id="ARBA00022692"/>
    </source>
</evidence>
<evidence type="ECO:0000256" key="8">
    <source>
        <dbReference type="ARBA" id="ARBA00023077"/>
    </source>
</evidence>
<dbReference type="Gene3D" id="2.40.170.20">
    <property type="entry name" value="TonB-dependent receptor, beta-barrel domain"/>
    <property type="match status" value="1"/>
</dbReference>
<keyword evidence="5 11" id="KW-0812">Transmembrane</keyword>
<evidence type="ECO:0000256" key="12">
    <source>
        <dbReference type="RuleBase" id="RU003357"/>
    </source>
</evidence>
<keyword evidence="10 11" id="KW-0998">Cell outer membrane</keyword>
<comment type="similarity">
    <text evidence="11 12">Belongs to the TonB-dependent receptor family.</text>
</comment>
<evidence type="ECO:0000259" key="16">
    <source>
        <dbReference type="Pfam" id="PF07715"/>
    </source>
</evidence>
<dbReference type="InterPro" id="IPR037066">
    <property type="entry name" value="Plug_dom_sf"/>
</dbReference>
<evidence type="ECO:0000313" key="18">
    <source>
        <dbReference type="Proteomes" id="UP000024816"/>
    </source>
</evidence>
<dbReference type="PATRIC" id="fig|1280952.3.peg.1508"/>
<keyword evidence="14" id="KW-0732">Signal</keyword>
<dbReference type="InterPro" id="IPR036942">
    <property type="entry name" value="Beta-barrel_TonB_sf"/>
</dbReference>
<gene>
    <name evidence="17" type="ORF">HJA_07602</name>
</gene>
<keyword evidence="17" id="KW-0675">Receptor</keyword>
<keyword evidence="18" id="KW-1185">Reference proteome</keyword>
<name>A0A059FET3_9PROT</name>
<dbReference type="InterPro" id="IPR012910">
    <property type="entry name" value="Plug_dom"/>
</dbReference>
<evidence type="ECO:0000256" key="10">
    <source>
        <dbReference type="ARBA" id="ARBA00023237"/>
    </source>
</evidence>
<evidence type="ECO:0000256" key="2">
    <source>
        <dbReference type="ARBA" id="ARBA00022448"/>
    </source>
</evidence>
<dbReference type="EMBL" id="ARYJ01000004">
    <property type="protein sequence ID" value="KCZ89144.1"/>
    <property type="molecule type" value="Genomic_DNA"/>
</dbReference>
<keyword evidence="4" id="KW-0410">Iron transport</keyword>
<keyword evidence="2 11" id="KW-0813">Transport</keyword>
<evidence type="ECO:0000256" key="13">
    <source>
        <dbReference type="SAM" id="MobiDB-lite"/>
    </source>
</evidence>
<evidence type="ECO:0000259" key="15">
    <source>
        <dbReference type="Pfam" id="PF00593"/>
    </source>
</evidence>
<evidence type="ECO:0000256" key="6">
    <source>
        <dbReference type="ARBA" id="ARBA00023004"/>
    </source>
</evidence>
<evidence type="ECO:0000313" key="17">
    <source>
        <dbReference type="EMBL" id="KCZ89144.1"/>
    </source>
</evidence>
<accession>A0A059FET3</accession>
<feature type="chain" id="PRO_5001572136" evidence="14">
    <location>
        <begin position="20"/>
        <end position="847"/>
    </location>
</feature>
<feature type="signal peptide" evidence="14">
    <location>
        <begin position="1"/>
        <end position="19"/>
    </location>
</feature>
<evidence type="ECO:0000256" key="1">
    <source>
        <dbReference type="ARBA" id="ARBA00004571"/>
    </source>
</evidence>
<comment type="caution">
    <text evidence="17">The sequence shown here is derived from an EMBL/GenBank/DDBJ whole genome shotgun (WGS) entry which is preliminary data.</text>
</comment>
<evidence type="ECO:0000256" key="14">
    <source>
        <dbReference type="SAM" id="SignalP"/>
    </source>
</evidence>
<keyword evidence="6" id="KW-0408">Iron</keyword>
<dbReference type="InterPro" id="IPR039426">
    <property type="entry name" value="TonB-dep_rcpt-like"/>
</dbReference>
<dbReference type="Pfam" id="PF07715">
    <property type="entry name" value="Plug"/>
    <property type="match status" value="1"/>
</dbReference>
<keyword evidence="3 11" id="KW-1134">Transmembrane beta strand</keyword>
<dbReference type="AlphaFoldDB" id="A0A059FET3"/>
<feature type="domain" description="TonB-dependent receptor-like beta-barrel" evidence="15">
    <location>
        <begin position="318"/>
        <end position="810"/>
    </location>
</feature>
<dbReference type="SUPFAM" id="SSF56935">
    <property type="entry name" value="Porins"/>
    <property type="match status" value="1"/>
</dbReference>
<proteinExistence type="inferred from homology"/>
<evidence type="ECO:0000256" key="4">
    <source>
        <dbReference type="ARBA" id="ARBA00022496"/>
    </source>
</evidence>
<evidence type="ECO:0000256" key="7">
    <source>
        <dbReference type="ARBA" id="ARBA00023065"/>
    </source>
</evidence>
<dbReference type="PANTHER" id="PTHR32552:SF81">
    <property type="entry name" value="TONB-DEPENDENT OUTER MEMBRANE RECEPTOR"/>
    <property type="match status" value="1"/>
</dbReference>
<feature type="compositionally biased region" description="Low complexity" evidence="13">
    <location>
        <begin position="22"/>
        <end position="43"/>
    </location>
</feature>
<dbReference type="eggNOG" id="COG1629">
    <property type="taxonomic scope" value="Bacteria"/>
</dbReference>
<evidence type="ECO:0000256" key="11">
    <source>
        <dbReference type="PROSITE-ProRule" id="PRU01360"/>
    </source>
</evidence>